<keyword evidence="2" id="KW-1185">Reference proteome</keyword>
<sequence length="142" mass="15717">MRWARRAARRLARNTLTAALNAPRTHGLTQELLPGQLSLWDRRLPTYTGVALQVEKFLLLTGLPAPCDDAGGGDACRNGRSTLGWPVITPPVPSKETCLSSTMHLQKFLSLCRRAAKSKKVKATLLGHDRCYQTLNYYTAIL</sequence>
<proteinExistence type="predicted"/>
<reference evidence="1 2" key="1">
    <citation type="submission" date="2024-04" db="EMBL/GenBank/DDBJ databases">
        <title>Phyllosticta paracitricarpa is synonymous to the EU quarantine fungus P. citricarpa based on phylogenomic analyses.</title>
        <authorList>
            <consortium name="Lawrence Berkeley National Laboratory"/>
            <person name="Van Ingen-Buijs V.A."/>
            <person name="Van Westerhoven A.C."/>
            <person name="Haridas S."/>
            <person name="Skiadas P."/>
            <person name="Martin F."/>
            <person name="Groenewald J.Z."/>
            <person name="Crous P.W."/>
            <person name="Seidl M.F."/>
        </authorList>
    </citation>
    <scope>NUCLEOTIDE SEQUENCE [LARGE SCALE GENOMIC DNA]</scope>
    <source>
        <strain evidence="1 2">CBS 123374</strain>
    </source>
</reference>
<dbReference type="EMBL" id="JBBWRZ010000007">
    <property type="protein sequence ID" value="KAK8232131.1"/>
    <property type="molecule type" value="Genomic_DNA"/>
</dbReference>
<accession>A0ABR1YK73</accession>
<comment type="caution">
    <text evidence="1">The sequence shown here is derived from an EMBL/GenBank/DDBJ whole genome shotgun (WGS) entry which is preliminary data.</text>
</comment>
<protein>
    <submittedName>
        <fullName evidence="1">Uncharacterized protein</fullName>
    </submittedName>
</protein>
<evidence type="ECO:0000313" key="2">
    <source>
        <dbReference type="Proteomes" id="UP001492380"/>
    </source>
</evidence>
<gene>
    <name evidence="1" type="ORF">HDK90DRAFT_298738</name>
</gene>
<organism evidence="1 2">
    <name type="scientific">Phyllosticta capitalensis</name>
    <dbReference type="NCBI Taxonomy" id="121624"/>
    <lineage>
        <taxon>Eukaryota</taxon>
        <taxon>Fungi</taxon>
        <taxon>Dikarya</taxon>
        <taxon>Ascomycota</taxon>
        <taxon>Pezizomycotina</taxon>
        <taxon>Dothideomycetes</taxon>
        <taxon>Dothideomycetes incertae sedis</taxon>
        <taxon>Botryosphaeriales</taxon>
        <taxon>Phyllostictaceae</taxon>
        <taxon>Phyllosticta</taxon>
    </lineage>
</organism>
<dbReference type="Proteomes" id="UP001492380">
    <property type="component" value="Unassembled WGS sequence"/>
</dbReference>
<evidence type="ECO:0000313" key="1">
    <source>
        <dbReference type="EMBL" id="KAK8232131.1"/>
    </source>
</evidence>
<name>A0ABR1YK73_9PEZI</name>